<dbReference type="EMBL" id="LXYT01000002">
    <property type="protein sequence ID" value="OLY43251.1"/>
    <property type="molecule type" value="Genomic_DNA"/>
</dbReference>
<dbReference type="Proteomes" id="UP000187344">
    <property type="component" value="Unassembled WGS sequence"/>
</dbReference>
<proteinExistence type="predicted"/>
<protein>
    <recommendedName>
        <fullName evidence="3">Lipoprotein</fullName>
    </recommendedName>
</protein>
<dbReference type="RefSeq" id="WP_075870143.1">
    <property type="nucleotide sequence ID" value="NZ_CAMLAQ010000003.1"/>
</dbReference>
<evidence type="ECO:0000313" key="1">
    <source>
        <dbReference type="EMBL" id="OLY43251.1"/>
    </source>
</evidence>
<keyword evidence="2" id="KW-1185">Reference proteome</keyword>
<organism evidence="1 2">
    <name type="scientific">Bartonella apis</name>
    <dbReference type="NCBI Taxonomy" id="1686310"/>
    <lineage>
        <taxon>Bacteria</taxon>
        <taxon>Pseudomonadati</taxon>
        <taxon>Pseudomonadota</taxon>
        <taxon>Alphaproteobacteria</taxon>
        <taxon>Hyphomicrobiales</taxon>
        <taxon>Bartonellaceae</taxon>
        <taxon>Bartonella</taxon>
    </lineage>
</organism>
<gene>
    <name evidence="1" type="ORF">PEB0149_006760</name>
</gene>
<evidence type="ECO:0008006" key="3">
    <source>
        <dbReference type="Google" id="ProtNLM"/>
    </source>
</evidence>
<dbReference type="OrthoDB" id="8446614at2"/>
<comment type="caution">
    <text evidence="1">The sequence shown here is derived from an EMBL/GenBank/DDBJ whole genome shotgun (WGS) entry which is preliminary data.</text>
</comment>
<evidence type="ECO:0000313" key="2">
    <source>
        <dbReference type="Proteomes" id="UP000187344"/>
    </source>
</evidence>
<reference evidence="1 2" key="1">
    <citation type="submission" date="2016-12" db="EMBL/GenBank/DDBJ databases">
        <title>Comparative genomics of Bartonella apis.</title>
        <authorList>
            <person name="Engel P."/>
        </authorList>
    </citation>
    <scope>NUCLEOTIDE SEQUENCE [LARGE SCALE GENOMIC DNA]</scope>
    <source>
        <strain evidence="1 2">PEB0149</strain>
    </source>
</reference>
<dbReference type="AlphaFoldDB" id="A0A1R0F8H3"/>
<accession>A0A1R0F8H3</accession>
<dbReference type="PROSITE" id="PS51257">
    <property type="entry name" value="PROKAR_LIPOPROTEIN"/>
    <property type="match status" value="1"/>
</dbReference>
<sequence>MDKKSIYRFSLGFGLIIAASSTLSGCFIHKKVDNVPPEPQITEAQLRAYCPIVLMRDDTAFYDVYERGGEGDANKVMYQAAIRDVTRTCNTTDTTLSMKVAASGRVVPGPMFKKGTVSLPIRVTVMEGDSVIYSKLRNYPVEISNGVDATQFIFSDDQISFPKPTAKNIRVFVGYDRGQKK</sequence>
<name>A0A1R0F8H3_9HYPH</name>